<dbReference type="EMBL" id="JABEQJ010000004">
    <property type="protein sequence ID" value="MBB2159497.1"/>
    <property type="molecule type" value="Genomic_DNA"/>
</dbReference>
<gene>
    <name evidence="1" type="ORF">HLH48_04795</name>
</gene>
<dbReference type="RefSeq" id="WP_182996360.1">
    <property type="nucleotide sequence ID" value="NZ_JABEQJ010000004.1"/>
</dbReference>
<organism evidence="1 2">
    <name type="scientific">Gluconacetobacter sacchari</name>
    <dbReference type="NCBI Taxonomy" id="92759"/>
    <lineage>
        <taxon>Bacteria</taxon>
        <taxon>Pseudomonadati</taxon>
        <taxon>Pseudomonadota</taxon>
        <taxon>Alphaproteobacteria</taxon>
        <taxon>Acetobacterales</taxon>
        <taxon>Acetobacteraceae</taxon>
        <taxon>Gluconacetobacter</taxon>
    </lineage>
</organism>
<evidence type="ECO:0000313" key="1">
    <source>
        <dbReference type="EMBL" id="MBB2159497.1"/>
    </source>
</evidence>
<comment type="caution">
    <text evidence="1">The sequence shown here is derived from an EMBL/GenBank/DDBJ whole genome shotgun (WGS) entry which is preliminary data.</text>
</comment>
<reference evidence="1 2" key="1">
    <citation type="submission" date="2020-04" db="EMBL/GenBank/DDBJ databases">
        <title>Description of novel Gluconacetobacter.</title>
        <authorList>
            <person name="Sombolestani A."/>
        </authorList>
    </citation>
    <scope>NUCLEOTIDE SEQUENCE [LARGE SCALE GENOMIC DNA]</scope>
    <source>
        <strain evidence="1 2">LMG 19747</strain>
    </source>
</reference>
<proteinExistence type="predicted"/>
<dbReference type="Proteomes" id="UP000589085">
    <property type="component" value="Unassembled WGS sequence"/>
</dbReference>
<dbReference type="AlphaFoldDB" id="A0A7W4IB04"/>
<name>A0A7W4IB04_9PROT</name>
<protein>
    <submittedName>
        <fullName evidence="1">Uncharacterized protein</fullName>
    </submittedName>
</protein>
<sequence>MLEGSDEEEEEKRVSARATAHSLVAVYGAGARDMTMRHIARSLDQNLIEDVLFWLKVRNQIDWLMRTSPREGDSIQ</sequence>
<accession>A0A7W4IB04</accession>
<evidence type="ECO:0000313" key="2">
    <source>
        <dbReference type="Proteomes" id="UP000589085"/>
    </source>
</evidence>